<dbReference type="GO" id="GO:0005886">
    <property type="term" value="C:plasma membrane"/>
    <property type="evidence" value="ECO:0007669"/>
    <property type="project" value="UniProtKB-SubCell"/>
</dbReference>
<evidence type="ECO:0000256" key="4">
    <source>
        <dbReference type="ARBA" id="ARBA00022692"/>
    </source>
</evidence>
<organism evidence="12 13">
    <name type="scientific">Flavobacterium crassostreae</name>
    <dbReference type="NCBI Taxonomy" id="1763534"/>
    <lineage>
        <taxon>Bacteria</taxon>
        <taxon>Pseudomonadati</taxon>
        <taxon>Bacteroidota</taxon>
        <taxon>Flavobacteriia</taxon>
        <taxon>Flavobacteriales</taxon>
        <taxon>Flavobacteriaceae</taxon>
        <taxon>Flavobacterium</taxon>
    </lineage>
</organism>
<evidence type="ECO:0000256" key="6">
    <source>
        <dbReference type="ARBA" id="ARBA00023016"/>
    </source>
</evidence>
<dbReference type="InterPro" id="IPR023408">
    <property type="entry name" value="MscS_beta-dom_sf"/>
</dbReference>
<feature type="transmembrane region" description="Helical" evidence="10">
    <location>
        <begin position="31"/>
        <end position="60"/>
    </location>
</feature>
<evidence type="ECO:0000256" key="8">
    <source>
        <dbReference type="ARBA" id="ARBA00093630"/>
    </source>
</evidence>
<accession>A0A1B9E2A0</accession>
<dbReference type="GO" id="GO:0008381">
    <property type="term" value="F:mechanosensitive monoatomic ion channel activity"/>
    <property type="evidence" value="ECO:0007669"/>
    <property type="project" value="InterPro"/>
</dbReference>
<dbReference type="AlphaFoldDB" id="A0A1B9E2A0"/>
<protein>
    <recommendedName>
        <fullName evidence="8">Mechanosensing system component YbdG</fullName>
    </recommendedName>
    <alternativeName>
        <fullName evidence="9">Mechanosensitive channel homolog YbdG</fullName>
    </alternativeName>
</protein>
<keyword evidence="13" id="KW-1185">Reference proteome</keyword>
<keyword evidence="5 10" id="KW-1133">Transmembrane helix</keyword>
<feature type="transmembrane region" description="Helical" evidence="10">
    <location>
        <begin position="149"/>
        <end position="170"/>
    </location>
</feature>
<evidence type="ECO:0000256" key="7">
    <source>
        <dbReference type="ARBA" id="ARBA00023136"/>
    </source>
</evidence>
<dbReference type="InterPro" id="IPR030192">
    <property type="entry name" value="YbdG"/>
</dbReference>
<dbReference type="PANTHER" id="PTHR30414">
    <property type="entry name" value="MINICONDUCTANCE MECHANOSENSITIVE CHANNEL YBDG"/>
    <property type="match status" value="1"/>
</dbReference>
<evidence type="ECO:0000256" key="9">
    <source>
        <dbReference type="ARBA" id="ARBA00093659"/>
    </source>
</evidence>
<comment type="caution">
    <text evidence="12">The sequence shown here is derived from an EMBL/GenBank/DDBJ whole genome shotgun (WGS) entry which is preliminary data.</text>
</comment>
<dbReference type="Pfam" id="PF00924">
    <property type="entry name" value="MS_channel_2nd"/>
    <property type="match status" value="1"/>
</dbReference>
<sequence length="418" mass="48641">MFKFIEKVFGFLYPIFRKWGMGYNFSSYLSLILNIALLCLLAYSIYVVFRLVLVTIIVFVAQRTHTQFDDFLVSNKTAKYIAHLIPLLFIYKSVPVILDKFEYWEGVFGKLVGIYIVFLVLWIIRTVFNALRDYLKQKPRYSDKPIDSFIQVIMIVLWIVGVIVIISKLFDFEFKELLTTLGAVSALIILIFRDIILGFVASVQVSINDMIRIGDWITMDKFGADGDVIEINLTTVKVRNFDNTTTTIPTYSLSSDSFQNWRGMLKSDGRRIKRHVLIKSSTIRFLTDTELNNLKKINLISAYISTRKTEIDKYNTDHKIDKSLAINGRNMTNLGLFRKYITQYLRNHPALNQEMLLMCRQLQSTSHGVPIEIYVFSSDKRWENYEYVMSDIFDHIFACVAYFDLEIFELPSKGNLVD</sequence>
<dbReference type="InterPro" id="IPR006685">
    <property type="entry name" value="MscS_channel_2nd"/>
</dbReference>
<dbReference type="SUPFAM" id="SSF50182">
    <property type="entry name" value="Sm-like ribonucleoproteins"/>
    <property type="match status" value="1"/>
</dbReference>
<dbReference type="RefSeq" id="WP_066334348.1">
    <property type="nucleotide sequence ID" value="NZ_CP017688.1"/>
</dbReference>
<keyword evidence="6" id="KW-0346">Stress response</keyword>
<dbReference type="GO" id="GO:0071470">
    <property type="term" value="P:cellular response to osmotic stress"/>
    <property type="evidence" value="ECO:0007669"/>
    <property type="project" value="InterPro"/>
</dbReference>
<evidence type="ECO:0000313" key="12">
    <source>
        <dbReference type="EMBL" id="OCB76073.1"/>
    </source>
</evidence>
<dbReference type="EMBL" id="LVEP01000024">
    <property type="protein sequence ID" value="OCB76073.1"/>
    <property type="molecule type" value="Genomic_DNA"/>
</dbReference>
<keyword evidence="2" id="KW-1003">Cell membrane</keyword>
<dbReference type="PANTHER" id="PTHR30414:SF0">
    <property type="entry name" value="MINICONDUCTANCE MECHANOSENSITIVE CHANNEL YBDG"/>
    <property type="match status" value="1"/>
</dbReference>
<dbReference type="Gene3D" id="2.30.30.60">
    <property type="match status" value="1"/>
</dbReference>
<feature type="transmembrane region" description="Helical" evidence="10">
    <location>
        <begin position="110"/>
        <end position="128"/>
    </location>
</feature>
<keyword evidence="7 10" id="KW-0472">Membrane</keyword>
<dbReference type="Gene3D" id="1.10.287.1260">
    <property type="match status" value="1"/>
</dbReference>
<dbReference type="InterPro" id="IPR010920">
    <property type="entry name" value="LSM_dom_sf"/>
</dbReference>
<evidence type="ECO:0000256" key="10">
    <source>
        <dbReference type="SAM" id="Phobius"/>
    </source>
</evidence>
<feature type="domain" description="Mechanosensitive ion channel MscS" evidence="11">
    <location>
        <begin position="194"/>
        <end position="262"/>
    </location>
</feature>
<dbReference type="OrthoDB" id="9775207at2"/>
<comment type="subcellular location">
    <subcellularLocation>
        <location evidence="1">Cell inner membrane</location>
        <topology evidence="1">Multi-pass membrane protein</topology>
    </subcellularLocation>
</comment>
<keyword evidence="3" id="KW-0997">Cell inner membrane</keyword>
<evidence type="ECO:0000313" key="13">
    <source>
        <dbReference type="Proteomes" id="UP000093510"/>
    </source>
</evidence>
<reference evidence="12 13" key="1">
    <citation type="submission" date="2016-03" db="EMBL/GenBank/DDBJ databases">
        <authorList>
            <person name="Ploux O."/>
        </authorList>
    </citation>
    <scope>NUCLEOTIDE SEQUENCE [LARGE SCALE GENOMIC DNA]</scope>
    <source>
        <strain evidence="12 13">LPB0076</strain>
    </source>
</reference>
<name>A0A1B9E2A0_9FLAO</name>
<evidence type="ECO:0000256" key="3">
    <source>
        <dbReference type="ARBA" id="ARBA00022519"/>
    </source>
</evidence>
<keyword evidence="4 10" id="KW-0812">Transmembrane</keyword>
<evidence type="ECO:0000256" key="1">
    <source>
        <dbReference type="ARBA" id="ARBA00004429"/>
    </source>
</evidence>
<dbReference type="STRING" id="1763534.GCA_001831475_02132"/>
<proteinExistence type="predicted"/>
<evidence type="ECO:0000256" key="5">
    <source>
        <dbReference type="ARBA" id="ARBA00022989"/>
    </source>
</evidence>
<feature type="transmembrane region" description="Helical" evidence="10">
    <location>
        <begin position="182"/>
        <end position="203"/>
    </location>
</feature>
<evidence type="ECO:0000259" key="11">
    <source>
        <dbReference type="Pfam" id="PF00924"/>
    </source>
</evidence>
<evidence type="ECO:0000256" key="2">
    <source>
        <dbReference type="ARBA" id="ARBA00022475"/>
    </source>
</evidence>
<gene>
    <name evidence="12" type="ORF">LPBF_07115</name>
</gene>
<dbReference type="Proteomes" id="UP000093510">
    <property type="component" value="Unassembled WGS sequence"/>
</dbReference>
<dbReference type="FunFam" id="2.30.30.60:FF:000002">
    <property type="entry name" value="Mechanosensitive ion channel family protein"/>
    <property type="match status" value="1"/>
</dbReference>
<feature type="transmembrane region" description="Helical" evidence="10">
    <location>
        <begin position="80"/>
        <end position="98"/>
    </location>
</feature>